<reference evidence="4 5" key="1">
    <citation type="submission" date="2015-05" db="EMBL/GenBank/DDBJ databases">
        <authorList>
            <person name="Tang B."/>
            <person name="Yu Y."/>
        </authorList>
    </citation>
    <scope>NUCLEOTIDE SEQUENCE [LARGE SCALE GENOMIC DNA]</scope>
    <source>
        <strain evidence="4 5">DSM 7029</strain>
    </source>
</reference>
<dbReference type="STRING" id="413882.AAW51_2498"/>
<dbReference type="PANTHER" id="PTHR37483:SF1">
    <property type="entry name" value="UPF0125 PROTEIN RATB"/>
    <property type="match status" value="1"/>
</dbReference>
<dbReference type="AlphaFoldDB" id="A0A0G3BIB8"/>
<dbReference type="InterPro" id="IPR016155">
    <property type="entry name" value="Mopterin_synth/thiamin_S_b"/>
</dbReference>
<dbReference type="InterPro" id="IPR037021">
    <property type="entry name" value="RnfH_sf"/>
</dbReference>
<evidence type="ECO:0000256" key="1">
    <source>
        <dbReference type="ARBA" id="ARBA00010645"/>
    </source>
</evidence>
<dbReference type="SUPFAM" id="SSF54285">
    <property type="entry name" value="MoaD/ThiS"/>
    <property type="match status" value="1"/>
</dbReference>
<dbReference type="OrthoDB" id="9796575at2"/>
<feature type="region of interest" description="Disordered" evidence="3">
    <location>
        <begin position="92"/>
        <end position="112"/>
    </location>
</feature>
<accession>A0A0G3BIB8</accession>
<dbReference type="Gene3D" id="3.10.20.280">
    <property type="entry name" value="RnfH-like"/>
    <property type="match status" value="1"/>
</dbReference>
<keyword evidence="5" id="KW-1185">Reference proteome</keyword>
<comment type="similarity">
    <text evidence="1 2">Belongs to the UPF0125 (RnfH) family.</text>
</comment>
<proteinExistence type="inferred from homology"/>
<dbReference type="KEGG" id="pbh:AAW51_2498"/>
<dbReference type="NCBIfam" id="NF002490">
    <property type="entry name" value="PRK01777.1"/>
    <property type="match status" value="1"/>
</dbReference>
<sequence length="112" mass="12403">MAPDEGSGDRCRVEVVYSPAPGEIDSVNLTLAPGATVLHALRASGVLARHPEIDLAQPRVGVWGRLKGLSDPLRDRDRVEVYRPLKVDPKEARRLRYRGHRERKAGTRTQGS</sequence>
<dbReference type="PANTHER" id="PTHR37483">
    <property type="entry name" value="UPF0125 PROTEIN RATB"/>
    <property type="match status" value="1"/>
</dbReference>
<dbReference type="InterPro" id="IPR005346">
    <property type="entry name" value="RnfH"/>
</dbReference>
<name>A0A0G3BIB8_9BURK</name>
<evidence type="ECO:0000313" key="4">
    <source>
        <dbReference type="EMBL" id="AKJ29189.1"/>
    </source>
</evidence>
<evidence type="ECO:0000256" key="2">
    <source>
        <dbReference type="HAMAP-Rule" id="MF_00460"/>
    </source>
</evidence>
<dbReference type="PATRIC" id="fig|413882.6.peg.2609"/>
<dbReference type="Pfam" id="PF03658">
    <property type="entry name" value="Ub-RnfH"/>
    <property type="match status" value="1"/>
</dbReference>
<organism evidence="4 5">
    <name type="scientific">Caldimonas brevitalea</name>
    <dbReference type="NCBI Taxonomy" id="413882"/>
    <lineage>
        <taxon>Bacteria</taxon>
        <taxon>Pseudomonadati</taxon>
        <taxon>Pseudomonadota</taxon>
        <taxon>Betaproteobacteria</taxon>
        <taxon>Burkholderiales</taxon>
        <taxon>Sphaerotilaceae</taxon>
        <taxon>Caldimonas</taxon>
    </lineage>
</organism>
<dbReference type="EMBL" id="CP011371">
    <property type="protein sequence ID" value="AKJ29189.1"/>
    <property type="molecule type" value="Genomic_DNA"/>
</dbReference>
<evidence type="ECO:0000313" key="5">
    <source>
        <dbReference type="Proteomes" id="UP000035352"/>
    </source>
</evidence>
<evidence type="ECO:0000256" key="3">
    <source>
        <dbReference type="SAM" id="MobiDB-lite"/>
    </source>
</evidence>
<dbReference type="RefSeq" id="WP_047194880.1">
    <property type="nucleotide sequence ID" value="NZ_CP011371.1"/>
</dbReference>
<gene>
    <name evidence="4" type="ORF">AAW51_2498</name>
</gene>
<dbReference type="HAMAP" id="MF_00460">
    <property type="entry name" value="UPF0125_RnfH"/>
    <property type="match status" value="1"/>
</dbReference>
<dbReference type="Proteomes" id="UP000035352">
    <property type="component" value="Chromosome"/>
</dbReference>
<protein>
    <recommendedName>
        <fullName evidence="2">UPF0125 protein AAW51_2498</fullName>
    </recommendedName>
</protein>